<name>A0A6J4QR93_9ACTN</name>
<dbReference type="EC" id="2.7.1.32" evidence="3"/>
<evidence type="ECO:0000256" key="1">
    <source>
        <dbReference type="SAM" id="MobiDB-lite"/>
    </source>
</evidence>
<reference evidence="3" key="1">
    <citation type="submission" date="2020-02" db="EMBL/GenBank/DDBJ databases">
        <authorList>
            <person name="Meier V. D."/>
        </authorList>
    </citation>
    <scope>NUCLEOTIDE SEQUENCE</scope>
    <source>
        <strain evidence="3">AVDCRST_MAG80</strain>
    </source>
</reference>
<feature type="region of interest" description="Disordered" evidence="1">
    <location>
        <begin position="324"/>
        <end position="369"/>
    </location>
</feature>
<organism evidence="3">
    <name type="scientific">uncultured Rubrobacteraceae bacterium</name>
    <dbReference type="NCBI Taxonomy" id="349277"/>
    <lineage>
        <taxon>Bacteria</taxon>
        <taxon>Bacillati</taxon>
        <taxon>Actinomycetota</taxon>
        <taxon>Rubrobacteria</taxon>
        <taxon>Rubrobacterales</taxon>
        <taxon>Rubrobacteraceae</taxon>
        <taxon>environmental samples</taxon>
    </lineage>
</organism>
<proteinExistence type="predicted"/>
<sequence length="369" mass="40193">MDRGHNVLSPHMEREARPDGIRAVLARVPLLKDVRLENIGIQRLSGALTNVSYKVTTEAGAYVLRLAGEGTSDYVDRTAEAHNARAAAAAGVNAEVLYFDAREGTMLTRFVEGTGMDGEGFSRGSEAPARAALALKRVHGAGRVFRSRFDAFAMIEGYVDLLHGLRMPLPEDYYEVGREAGAVRRALEASPMPLVPCHNDPWPGNLLDTGGDIYIIDWEYSGMNDPAWDLGDLSVEAGFEPEQDQAMMEAYYGGPAPAALYSRLALYKTMSDLHWSLWALIQHANGNPADDFRTYAATRLERCKARMGRADFGLHLATAATAATVPRSRASSPRRAYRSDSEHRAPLHRVSGSVQRPASSPLPPPATSA</sequence>
<dbReference type="CDD" id="cd05151">
    <property type="entry name" value="ChoK-like"/>
    <property type="match status" value="1"/>
</dbReference>
<dbReference type="AlphaFoldDB" id="A0A6J4QR93"/>
<dbReference type="Gene3D" id="3.30.200.20">
    <property type="entry name" value="Phosphorylase Kinase, domain 1"/>
    <property type="match status" value="1"/>
</dbReference>
<dbReference type="GO" id="GO:0006646">
    <property type="term" value="P:phosphatidylethanolamine biosynthetic process"/>
    <property type="evidence" value="ECO:0007669"/>
    <property type="project" value="TreeGrafter"/>
</dbReference>
<gene>
    <name evidence="3" type="ORF">AVDCRST_MAG80-2472</name>
</gene>
<dbReference type="GO" id="GO:0005737">
    <property type="term" value="C:cytoplasm"/>
    <property type="evidence" value="ECO:0007669"/>
    <property type="project" value="TreeGrafter"/>
</dbReference>
<keyword evidence="3" id="KW-0808">Transferase</keyword>
<feature type="compositionally biased region" description="Pro residues" evidence="1">
    <location>
        <begin position="360"/>
        <end position="369"/>
    </location>
</feature>
<dbReference type="InterPro" id="IPR002575">
    <property type="entry name" value="Aminoglycoside_PTrfase"/>
</dbReference>
<dbReference type="PANTHER" id="PTHR22603">
    <property type="entry name" value="CHOLINE/ETHANOALAMINE KINASE"/>
    <property type="match status" value="1"/>
</dbReference>
<dbReference type="GO" id="GO:0004103">
    <property type="term" value="F:choline kinase activity"/>
    <property type="evidence" value="ECO:0007669"/>
    <property type="project" value="UniProtKB-EC"/>
</dbReference>
<dbReference type="PANTHER" id="PTHR22603:SF66">
    <property type="entry name" value="ETHANOLAMINE KINASE"/>
    <property type="match status" value="1"/>
</dbReference>
<feature type="compositionally biased region" description="Low complexity" evidence="1">
    <location>
        <begin position="324"/>
        <end position="334"/>
    </location>
</feature>
<dbReference type="GO" id="GO:0004305">
    <property type="term" value="F:ethanolamine kinase activity"/>
    <property type="evidence" value="ECO:0007669"/>
    <property type="project" value="TreeGrafter"/>
</dbReference>
<dbReference type="SUPFAM" id="SSF56112">
    <property type="entry name" value="Protein kinase-like (PK-like)"/>
    <property type="match status" value="1"/>
</dbReference>
<evidence type="ECO:0000313" key="3">
    <source>
        <dbReference type="EMBL" id="CAA9452687.1"/>
    </source>
</evidence>
<dbReference type="Pfam" id="PF01636">
    <property type="entry name" value="APH"/>
    <property type="match status" value="1"/>
</dbReference>
<accession>A0A6J4QR93</accession>
<protein>
    <submittedName>
        <fullName evidence="3">Choline kinase</fullName>
        <ecNumber evidence="3">2.7.1.32</ecNumber>
    </submittedName>
</protein>
<dbReference type="EMBL" id="CADCVC010000218">
    <property type="protein sequence ID" value="CAA9452687.1"/>
    <property type="molecule type" value="Genomic_DNA"/>
</dbReference>
<evidence type="ECO:0000259" key="2">
    <source>
        <dbReference type="Pfam" id="PF01636"/>
    </source>
</evidence>
<dbReference type="InterPro" id="IPR011009">
    <property type="entry name" value="Kinase-like_dom_sf"/>
</dbReference>
<feature type="domain" description="Aminoglycoside phosphotransferase" evidence="2">
    <location>
        <begin position="41"/>
        <end position="260"/>
    </location>
</feature>
<keyword evidence="3" id="KW-0418">Kinase</keyword>
<dbReference type="Gene3D" id="3.90.1200.10">
    <property type="match status" value="1"/>
</dbReference>